<name>A0A8H4CX95_COLGL</name>
<evidence type="ECO:0000313" key="2">
    <source>
        <dbReference type="EMBL" id="KAF3811664.1"/>
    </source>
</evidence>
<proteinExistence type="predicted"/>
<dbReference type="EMBL" id="WVTB01000006">
    <property type="protein sequence ID" value="KAF3811664.1"/>
    <property type="molecule type" value="Genomic_DNA"/>
</dbReference>
<dbReference type="AlphaFoldDB" id="A0A8H4CX95"/>
<dbReference type="RefSeq" id="XP_045270823.1">
    <property type="nucleotide sequence ID" value="XM_045414245.1"/>
</dbReference>
<dbReference type="GeneID" id="69021523"/>
<keyword evidence="3" id="KW-1185">Reference proteome</keyword>
<keyword evidence="1" id="KW-1133">Transmembrane helix</keyword>
<comment type="caution">
    <text evidence="2">The sequence shown here is derived from an EMBL/GenBank/DDBJ whole genome shotgun (WGS) entry which is preliminary data.</text>
</comment>
<protein>
    <submittedName>
        <fullName evidence="2">Mitochondrial import inner membrane translocase subunit tim17</fullName>
    </submittedName>
</protein>
<keyword evidence="1" id="KW-0472">Membrane</keyword>
<sequence length="54" mass="5444">MTGGPLAIRGGYHAAKTGALGCALLLAVIEGVRIGFQRMMAGSTKLEVGSSPMP</sequence>
<gene>
    <name evidence="2" type="ORF">GCG54_00014410</name>
</gene>
<feature type="transmembrane region" description="Helical" evidence="1">
    <location>
        <begin position="18"/>
        <end position="36"/>
    </location>
</feature>
<keyword evidence="1" id="KW-0812">Transmembrane</keyword>
<evidence type="ECO:0000313" key="3">
    <source>
        <dbReference type="Proteomes" id="UP000613401"/>
    </source>
</evidence>
<accession>A0A8H4CX95</accession>
<reference evidence="2" key="1">
    <citation type="journal article" date="2020" name="Phytopathology">
        <title>Genome sequence and comparative analysis of Colletotrichum gloeosporioides isolated from Liriodendron leaves.</title>
        <authorList>
            <person name="Fu F.F."/>
            <person name="Hao Z."/>
            <person name="Wang P."/>
            <person name="Lu Y."/>
            <person name="Xue L.J."/>
            <person name="Wei G."/>
            <person name="Tian Y."/>
            <person name="Baishi H."/>
            <person name="Xu H."/>
            <person name="Shi J."/>
            <person name="Cheng T."/>
            <person name="Wang G."/>
            <person name="Yi Y."/>
            <person name="Chen J."/>
        </authorList>
    </citation>
    <scope>NUCLEOTIDE SEQUENCE</scope>
    <source>
        <strain evidence="2">Lc1</strain>
    </source>
</reference>
<dbReference type="Proteomes" id="UP000613401">
    <property type="component" value="Unassembled WGS sequence"/>
</dbReference>
<reference evidence="2" key="2">
    <citation type="submission" date="2020-03" db="EMBL/GenBank/DDBJ databases">
        <authorList>
            <person name="Fu F.-F."/>
            <person name="Chen J."/>
        </authorList>
    </citation>
    <scope>NUCLEOTIDE SEQUENCE</scope>
    <source>
        <strain evidence="2">Lc1</strain>
    </source>
</reference>
<evidence type="ECO:0000256" key="1">
    <source>
        <dbReference type="SAM" id="Phobius"/>
    </source>
</evidence>
<organism evidence="2 3">
    <name type="scientific">Colletotrichum gloeosporioides</name>
    <name type="common">Anthracnose fungus</name>
    <name type="synonym">Glomerella cingulata</name>
    <dbReference type="NCBI Taxonomy" id="474922"/>
    <lineage>
        <taxon>Eukaryota</taxon>
        <taxon>Fungi</taxon>
        <taxon>Dikarya</taxon>
        <taxon>Ascomycota</taxon>
        <taxon>Pezizomycotina</taxon>
        <taxon>Sordariomycetes</taxon>
        <taxon>Hypocreomycetidae</taxon>
        <taxon>Glomerellales</taxon>
        <taxon>Glomerellaceae</taxon>
        <taxon>Colletotrichum</taxon>
        <taxon>Colletotrichum gloeosporioides species complex</taxon>
    </lineage>
</organism>